<dbReference type="EMBL" id="BAABEP010000028">
    <property type="protein sequence ID" value="GAA3738117.1"/>
    <property type="molecule type" value="Genomic_DNA"/>
</dbReference>
<comment type="caution">
    <text evidence="3">The sequence shown here is derived from an EMBL/GenBank/DDBJ whole genome shotgun (WGS) entry which is preliminary data.</text>
</comment>
<evidence type="ECO:0000313" key="3">
    <source>
        <dbReference type="EMBL" id="GAA3738117.1"/>
    </source>
</evidence>
<comment type="similarity">
    <text evidence="2">Belongs to the UreD family.</text>
</comment>
<comment type="function">
    <text evidence="2">Required for maturation of urease via the functional incorporation of the urease nickel metallocenter.</text>
</comment>
<name>A0ABP7FEV8_9ACTN</name>
<keyword evidence="2" id="KW-0996">Nickel insertion</keyword>
<accession>A0ABP7FEV8</accession>
<evidence type="ECO:0000256" key="2">
    <source>
        <dbReference type="HAMAP-Rule" id="MF_01384"/>
    </source>
</evidence>
<gene>
    <name evidence="2" type="primary">ureD</name>
    <name evidence="3" type="ORF">GCM10023082_39190</name>
</gene>
<organism evidence="3 4">
    <name type="scientific">Streptomyces tremellae</name>
    <dbReference type="NCBI Taxonomy" id="1124239"/>
    <lineage>
        <taxon>Bacteria</taxon>
        <taxon>Bacillati</taxon>
        <taxon>Actinomycetota</taxon>
        <taxon>Actinomycetes</taxon>
        <taxon>Kitasatosporales</taxon>
        <taxon>Streptomycetaceae</taxon>
        <taxon>Streptomyces</taxon>
    </lineage>
</organism>
<keyword evidence="2" id="KW-0963">Cytoplasm</keyword>
<keyword evidence="1 2" id="KW-0143">Chaperone</keyword>
<reference evidence="4" key="1">
    <citation type="journal article" date="2019" name="Int. J. Syst. Evol. Microbiol.">
        <title>The Global Catalogue of Microorganisms (GCM) 10K type strain sequencing project: providing services to taxonomists for standard genome sequencing and annotation.</title>
        <authorList>
            <consortium name="The Broad Institute Genomics Platform"/>
            <consortium name="The Broad Institute Genome Sequencing Center for Infectious Disease"/>
            <person name="Wu L."/>
            <person name="Ma J."/>
        </authorList>
    </citation>
    <scope>NUCLEOTIDE SEQUENCE [LARGE SCALE GENOMIC DNA]</scope>
    <source>
        <strain evidence="4">JCM 30846</strain>
    </source>
</reference>
<evidence type="ECO:0000256" key="1">
    <source>
        <dbReference type="ARBA" id="ARBA00023186"/>
    </source>
</evidence>
<dbReference type="InterPro" id="IPR002669">
    <property type="entry name" value="UreD"/>
</dbReference>
<keyword evidence="4" id="KW-1185">Reference proteome</keyword>
<sequence>MTGGVAARARITATREGLAVLSGEGPLAPRRTRAADGGLRVTLVGAMSGPLGGDRLAVEVDVRAGARLTVDAAAATVALPGPAGGAARYDVRLTVAAGAVLYWLPGPLVSAAKSVLVLRTEAELAEGARLVLREEAVLGRHGEAPGTLTSRLSVRYAGVPLLDQETASGPGAAPGWDGGAVLGGHRAVGQLLCVDPEFAEKPVAARPLGDTAALMPLAGPGALATAVADDGLGLRRALDAGLAALGG</sequence>
<dbReference type="Pfam" id="PF01774">
    <property type="entry name" value="UreD"/>
    <property type="match status" value="1"/>
</dbReference>
<dbReference type="Proteomes" id="UP001499884">
    <property type="component" value="Unassembled WGS sequence"/>
</dbReference>
<dbReference type="HAMAP" id="MF_01384">
    <property type="entry name" value="UreD"/>
    <property type="match status" value="1"/>
</dbReference>
<evidence type="ECO:0000313" key="4">
    <source>
        <dbReference type="Proteomes" id="UP001499884"/>
    </source>
</evidence>
<dbReference type="RefSeq" id="WP_345648948.1">
    <property type="nucleotide sequence ID" value="NZ_BAABEP010000028.1"/>
</dbReference>
<protein>
    <recommendedName>
        <fullName evidence="2">Urease accessory protein UreD</fullName>
    </recommendedName>
</protein>
<proteinExistence type="inferred from homology"/>
<comment type="subcellular location">
    <subcellularLocation>
        <location evidence="2">Cytoplasm</location>
    </subcellularLocation>
</comment>
<comment type="subunit">
    <text evidence="2">UreD, UreF and UreG form a complex that acts as a GTP-hydrolysis-dependent molecular chaperone, activating the urease apoprotein by helping to assemble the nickel containing metallocenter of UreC. The UreE protein probably delivers the nickel.</text>
</comment>